<gene>
    <name evidence="1" type="ORF">PAXRUDRAFT_829066</name>
</gene>
<evidence type="ECO:0000313" key="2">
    <source>
        <dbReference type="Proteomes" id="UP000054538"/>
    </source>
</evidence>
<protein>
    <submittedName>
        <fullName evidence="1">Uncharacterized protein</fullName>
    </submittedName>
</protein>
<dbReference type="Proteomes" id="UP000054538">
    <property type="component" value="Unassembled WGS sequence"/>
</dbReference>
<dbReference type="HOGENOM" id="CLU_2197774_0_0_1"/>
<dbReference type="InParanoid" id="A0A0D0E6K1"/>
<reference evidence="1 2" key="1">
    <citation type="submission" date="2014-04" db="EMBL/GenBank/DDBJ databases">
        <authorList>
            <consortium name="DOE Joint Genome Institute"/>
            <person name="Kuo A."/>
            <person name="Kohler A."/>
            <person name="Jargeat P."/>
            <person name="Nagy L.G."/>
            <person name="Floudas D."/>
            <person name="Copeland A."/>
            <person name="Barry K.W."/>
            <person name="Cichocki N."/>
            <person name="Veneault-Fourrey C."/>
            <person name="LaButti K."/>
            <person name="Lindquist E.A."/>
            <person name="Lipzen A."/>
            <person name="Lundell T."/>
            <person name="Morin E."/>
            <person name="Murat C."/>
            <person name="Sun H."/>
            <person name="Tunlid A."/>
            <person name="Henrissat B."/>
            <person name="Grigoriev I.V."/>
            <person name="Hibbett D.S."/>
            <person name="Martin F."/>
            <person name="Nordberg H.P."/>
            <person name="Cantor M.N."/>
            <person name="Hua S.X."/>
        </authorList>
    </citation>
    <scope>NUCLEOTIDE SEQUENCE [LARGE SCALE GENOMIC DNA]</scope>
    <source>
        <strain evidence="1 2">Ve08.2h10</strain>
    </source>
</reference>
<reference evidence="2" key="2">
    <citation type="submission" date="2015-01" db="EMBL/GenBank/DDBJ databases">
        <title>Evolutionary Origins and Diversification of the Mycorrhizal Mutualists.</title>
        <authorList>
            <consortium name="DOE Joint Genome Institute"/>
            <consortium name="Mycorrhizal Genomics Consortium"/>
            <person name="Kohler A."/>
            <person name="Kuo A."/>
            <person name="Nagy L.G."/>
            <person name="Floudas D."/>
            <person name="Copeland A."/>
            <person name="Barry K.W."/>
            <person name="Cichocki N."/>
            <person name="Veneault-Fourrey C."/>
            <person name="LaButti K."/>
            <person name="Lindquist E.A."/>
            <person name="Lipzen A."/>
            <person name="Lundell T."/>
            <person name="Morin E."/>
            <person name="Murat C."/>
            <person name="Riley R."/>
            <person name="Ohm R."/>
            <person name="Sun H."/>
            <person name="Tunlid A."/>
            <person name="Henrissat B."/>
            <person name="Grigoriev I.V."/>
            <person name="Hibbett D.S."/>
            <person name="Martin F."/>
        </authorList>
    </citation>
    <scope>NUCLEOTIDE SEQUENCE [LARGE SCALE GENOMIC DNA]</scope>
    <source>
        <strain evidence="2">Ve08.2h10</strain>
    </source>
</reference>
<sequence>MACGRVSMVTHNGSCSSLVVRSHRLSSPPSAALEVPNRVALTVDVITHSASSVMGLKFGSFLIYFGILAHAFQSAAKELSSINGRLEEGQNSVMGVLLGLGGSTTVGL</sequence>
<evidence type="ECO:0000313" key="1">
    <source>
        <dbReference type="EMBL" id="KIK93355.1"/>
    </source>
</evidence>
<organism evidence="1 2">
    <name type="scientific">Paxillus rubicundulus Ve08.2h10</name>
    <dbReference type="NCBI Taxonomy" id="930991"/>
    <lineage>
        <taxon>Eukaryota</taxon>
        <taxon>Fungi</taxon>
        <taxon>Dikarya</taxon>
        <taxon>Basidiomycota</taxon>
        <taxon>Agaricomycotina</taxon>
        <taxon>Agaricomycetes</taxon>
        <taxon>Agaricomycetidae</taxon>
        <taxon>Boletales</taxon>
        <taxon>Paxilineae</taxon>
        <taxon>Paxillaceae</taxon>
        <taxon>Paxillus</taxon>
    </lineage>
</organism>
<accession>A0A0D0E6K1</accession>
<name>A0A0D0E6K1_9AGAM</name>
<dbReference type="EMBL" id="KN825192">
    <property type="protein sequence ID" value="KIK93355.1"/>
    <property type="molecule type" value="Genomic_DNA"/>
</dbReference>
<dbReference type="AlphaFoldDB" id="A0A0D0E6K1"/>
<keyword evidence="2" id="KW-1185">Reference proteome</keyword>
<proteinExistence type="predicted"/>